<proteinExistence type="predicted"/>
<sequence length="219" mass="25181">MKQIIIVLLAVIVLILGYNLYSNYQRFHSPGSDYVSNQKIDLNYYDATTLQNYYQAIEDANSYVRMAWANDDVDVRNPEDDDDDTKAVVSGYTKKLGIIKLYEEKLVQSAKMKSEGLNDKDVIAFEESGYKAKDYNEFIKRKFLMETFKSNPEKYSLKIGDFSSFVYELQKILVKKGYNIPVDALFKQTTIEALGAFEQKNGLFPDGKLDAVTLDYLLR</sequence>
<comment type="caution">
    <text evidence="2">The sequence shown here is derived from an EMBL/GenBank/DDBJ whole genome shotgun (WGS) entry which is preliminary data.</text>
</comment>
<keyword evidence="3" id="KW-1185">Reference proteome</keyword>
<organism evidence="2 3">
    <name type="scientific">Flavobacterium cheonanense</name>
    <dbReference type="NCBI Taxonomy" id="706183"/>
    <lineage>
        <taxon>Bacteria</taxon>
        <taxon>Pseudomonadati</taxon>
        <taxon>Bacteroidota</taxon>
        <taxon>Flavobacteriia</taxon>
        <taxon>Flavobacteriales</taxon>
        <taxon>Flavobacteriaceae</taxon>
        <taxon>Flavobacterium</taxon>
    </lineage>
</organism>
<dbReference type="RefSeq" id="WP_344815611.1">
    <property type="nucleotide sequence ID" value="NZ_BAABCT010000002.1"/>
</dbReference>
<accession>A0ABP7VGE6</accession>
<dbReference type="InterPro" id="IPR036365">
    <property type="entry name" value="PGBD-like_sf"/>
</dbReference>
<gene>
    <name evidence="2" type="ORF">GCM10022389_09390</name>
</gene>
<feature type="domain" description="Peptidoglycan binding-like" evidence="1">
    <location>
        <begin position="165"/>
        <end position="215"/>
    </location>
</feature>
<dbReference type="SUPFAM" id="SSF47090">
    <property type="entry name" value="PGBD-like"/>
    <property type="match status" value="1"/>
</dbReference>
<dbReference type="InterPro" id="IPR002477">
    <property type="entry name" value="Peptidoglycan-bd-like"/>
</dbReference>
<dbReference type="Pfam" id="PF01471">
    <property type="entry name" value="PG_binding_1"/>
    <property type="match status" value="1"/>
</dbReference>
<evidence type="ECO:0000313" key="3">
    <source>
        <dbReference type="Proteomes" id="UP001500367"/>
    </source>
</evidence>
<reference evidence="3" key="1">
    <citation type="journal article" date="2019" name="Int. J. Syst. Evol. Microbiol.">
        <title>The Global Catalogue of Microorganisms (GCM) 10K type strain sequencing project: providing services to taxonomists for standard genome sequencing and annotation.</title>
        <authorList>
            <consortium name="The Broad Institute Genomics Platform"/>
            <consortium name="The Broad Institute Genome Sequencing Center for Infectious Disease"/>
            <person name="Wu L."/>
            <person name="Ma J."/>
        </authorList>
    </citation>
    <scope>NUCLEOTIDE SEQUENCE [LARGE SCALE GENOMIC DNA]</scope>
    <source>
        <strain evidence="3">JCM 17069</strain>
    </source>
</reference>
<name>A0ABP7VGE6_9FLAO</name>
<dbReference type="InterPro" id="IPR036366">
    <property type="entry name" value="PGBDSf"/>
</dbReference>
<protein>
    <recommendedName>
        <fullName evidence="1">Peptidoglycan binding-like domain-containing protein</fullName>
    </recommendedName>
</protein>
<dbReference type="EMBL" id="BAABCT010000002">
    <property type="protein sequence ID" value="GAA4066667.1"/>
    <property type="molecule type" value="Genomic_DNA"/>
</dbReference>
<dbReference type="Proteomes" id="UP001500367">
    <property type="component" value="Unassembled WGS sequence"/>
</dbReference>
<evidence type="ECO:0000259" key="1">
    <source>
        <dbReference type="Pfam" id="PF01471"/>
    </source>
</evidence>
<dbReference type="Gene3D" id="1.10.101.10">
    <property type="entry name" value="PGBD-like superfamily/PGBD"/>
    <property type="match status" value="1"/>
</dbReference>
<evidence type="ECO:0000313" key="2">
    <source>
        <dbReference type="EMBL" id="GAA4066667.1"/>
    </source>
</evidence>